<dbReference type="AlphaFoldDB" id="A0A316VA15"/>
<keyword evidence="4" id="KW-1185">Reference proteome</keyword>
<keyword evidence="1" id="KW-0175">Coiled coil</keyword>
<evidence type="ECO:0000256" key="2">
    <source>
        <dbReference type="SAM" id="MobiDB-lite"/>
    </source>
</evidence>
<dbReference type="InParanoid" id="A0A316VA15"/>
<protein>
    <recommendedName>
        <fullName evidence="5">ATPase inhibitor, mitochondrial</fullName>
    </recommendedName>
</protein>
<organism evidence="3 4">
    <name type="scientific">Meira miltonrushii</name>
    <dbReference type="NCBI Taxonomy" id="1280837"/>
    <lineage>
        <taxon>Eukaryota</taxon>
        <taxon>Fungi</taxon>
        <taxon>Dikarya</taxon>
        <taxon>Basidiomycota</taxon>
        <taxon>Ustilaginomycotina</taxon>
        <taxon>Exobasidiomycetes</taxon>
        <taxon>Exobasidiales</taxon>
        <taxon>Brachybasidiaceae</taxon>
        <taxon>Meira</taxon>
    </lineage>
</organism>
<dbReference type="Gene3D" id="1.20.5.500">
    <property type="entry name" value="Single helix bin"/>
    <property type="match status" value="1"/>
</dbReference>
<feature type="coiled-coil region" evidence="1">
    <location>
        <begin position="88"/>
        <end position="122"/>
    </location>
</feature>
<dbReference type="RefSeq" id="XP_025353593.1">
    <property type="nucleotide sequence ID" value="XM_025500456.1"/>
</dbReference>
<name>A0A316VA15_9BASI</name>
<sequence length="125" mass="14347">MSLLRTSTKSLRQSVLPSMRSAMAVRGYADKPDPEFSEPFRRGTSSGFSKREQPDITTSRSQRTVNIDNHHLTSTSPPFQANEDQFVRQQEQEKLKALREKLDKHRKELDDVETAINDLNKSSKK</sequence>
<feature type="compositionally biased region" description="Basic and acidic residues" evidence="2">
    <location>
        <begin position="28"/>
        <end position="41"/>
    </location>
</feature>
<feature type="region of interest" description="Disordered" evidence="2">
    <location>
        <begin position="26"/>
        <end position="83"/>
    </location>
</feature>
<evidence type="ECO:0000313" key="3">
    <source>
        <dbReference type="EMBL" id="PWN33291.1"/>
    </source>
</evidence>
<proteinExistence type="predicted"/>
<feature type="compositionally biased region" description="Polar residues" evidence="2">
    <location>
        <begin position="55"/>
        <end position="83"/>
    </location>
</feature>
<evidence type="ECO:0000256" key="1">
    <source>
        <dbReference type="SAM" id="Coils"/>
    </source>
</evidence>
<evidence type="ECO:0008006" key="5">
    <source>
        <dbReference type="Google" id="ProtNLM"/>
    </source>
</evidence>
<dbReference type="STRING" id="1280837.A0A316VA15"/>
<dbReference type="GeneID" id="37022237"/>
<reference evidence="3 4" key="1">
    <citation type="journal article" date="2018" name="Mol. Biol. Evol.">
        <title>Broad Genomic Sampling Reveals a Smut Pathogenic Ancestry of the Fungal Clade Ustilaginomycotina.</title>
        <authorList>
            <person name="Kijpornyongpan T."/>
            <person name="Mondo S.J."/>
            <person name="Barry K."/>
            <person name="Sandor L."/>
            <person name="Lee J."/>
            <person name="Lipzen A."/>
            <person name="Pangilinan J."/>
            <person name="LaButti K."/>
            <person name="Hainaut M."/>
            <person name="Henrissat B."/>
            <person name="Grigoriev I.V."/>
            <person name="Spatafora J.W."/>
            <person name="Aime M.C."/>
        </authorList>
    </citation>
    <scope>NUCLEOTIDE SEQUENCE [LARGE SCALE GENOMIC DNA]</scope>
    <source>
        <strain evidence="3 4">MCA 3882</strain>
    </source>
</reference>
<dbReference type="OrthoDB" id="5532350at2759"/>
<dbReference type="EMBL" id="KZ819604">
    <property type="protein sequence ID" value="PWN33291.1"/>
    <property type="molecule type" value="Genomic_DNA"/>
</dbReference>
<accession>A0A316VA15</accession>
<dbReference type="Proteomes" id="UP000245771">
    <property type="component" value="Unassembled WGS sequence"/>
</dbReference>
<gene>
    <name evidence="3" type="ORF">FA14DRAFT_173107</name>
</gene>
<evidence type="ECO:0000313" key="4">
    <source>
        <dbReference type="Proteomes" id="UP000245771"/>
    </source>
</evidence>